<dbReference type="Proteomes" id="UP000046392">
    <property type="component" value="Unplaced"/>
</dbReference>
<proteinExistence type="inferred from homology"/>
<dbReference type="InterPro" id="IPR024079">
    <property type="entry name" value="MetalloPept_cat_dom_sf"/>
</dbReference>
<dbReference type="InterPro" id="IPR000718">
    <property type="entry name" value="Peptidase_M13"/>
</dbReference>
<sequence>MKFERNFDMYNISKVELMEDCYEKTGIFNYVSIEEILEAIKLQKESSLKSKEDLTSCGGKIFQSEKLLSTYVKSNAWYDHLKNTFNINLDTLNEPLFIVHFLNSHNYGFFGYTIASQMMHDFDNYKRTVVPPYPRFLSGTNLPRIRGDNCILESDNKNKLNVTLWSIKNFEEKSKCFVEQYDMEKESRTNKSINISKTLARTIAYNGGLKIAHTVYMKYLQSFGGEESKYPGFENFNCEQLFFIAAGRRSCEYISEDILKEVIDKEEIVPQEIATNVALSNYKPFYDAFKCPVNSKMNLEDKCELWKNQLQN</sequence>
<dbReference type="AlphaFoldDB" id="A0A0N5C7W0"/>
<evidence type="ECO:0000259" key="2">
    <source>
        <dbReference type="Pfam" id="PF01431"/>
    </source>
</evidence>
<dbReference type="PROSITE" id="PS51885">
    <property type="entry name" value="NEPRILYSIN"/>
    <property type="match status" value="1"/>
</dbReference>
<evidence type="ECO:0000313" key="4">
    <source>
        <dbReference type="WBParaSite" id="SPAL_0001402200.1"/>
    </source>
</evidence>
<name>A0A0N5C7W0_STREA</name>
<reference evidence="4" key="1">
    <citation type="submission" date="2017-02" db="UniProtKB">
        <authorList>
            <consortium name="WormBaseParasite"/>
        </authorList>
    </citation>
    <scope>IDENTIFICATION</scope>
</reference>
<keyword evidence="3" id="KW-1185">Reference proteome</keyword>
<dbReference type="InterPro" id="IPR018497">
    <property type="entry name" value="Peptidase_M13_C"/>
</dbReference>
<dbReference type="PANTHER" id="PTHR11733">
    <property type="entry name" value="ZINC METALLOPROTEASE FAMILY M13 NEPRILYSIN-RELATED"/>
    <property type="match status" value="1"/>
</dbReference>
<comment type="similarity">
    <text evidence="1">Belongs to the peptidase M13 family.</text>
</comment>
<dbReference type="GO" id="GO:0004222">
    <property type="term" value="F:metalloendopeptidase activity"/>
    <property type="evidence" value="ECO:0007669"/>
    <property type="project" value="InterPro"/>
</dbReference>
<feature type="domain" description="Peptidase M13 C-terminal" evidence="2">
    <location>
        <begin position="166"/>
        <end position="305"/>
    </location>
</feature>
<dbReference type="GO" id="GO:0005886">
    <property type="term" value="C:plasma membrane"/>
    <property type="evidence" value="ECO:0007669"/>
    <property type="project" value="TreeGrafter"/>
</dbReference>
<dbReference type="PANTHER" id="PTHR11733:SF167">
    <property type="entry name" value="FI17812P1-RELATED"/>
    <property type="match status" value="1"/>
</dbReference>
<dbReference type="WBParaSite" id="SPAL_0001402200.1">
    <property type="protein sequence ID" value="SPAL_0001402200.1"/>
    <property type="gene ID" value="SPAL_0001402200"/>
</dbReference>
<dbReference type="GO" id="GO:0016485">
    <property type="term" value="P:protein processing"/>
    <property type="evidence" value="ECO:0007669"/>
    <property type="project" value="TreeGrafter"/>
</dbReference>
<dbReference type="SUPFAM" id="SSF55486">
    <property type="entry name" value="Metalloproteases ('zincins'), catalytic domain"/>
    <property type="match status" value="1"/>
</dbReference>
<evidence type="ECO:0000256" key="1">
    <source>
        <dbReference type="ARBA" id="ARBA00007357"/>
    </source>
</evidence>
<accession>A0A0N5C7W0</accession>
<protein>
    <submittedName>
        <fullName evidence="4">Peptidase_M13 domain-containing protein</fullName>
    </submittedName>
</protein>
<dbReference type="Pfam" id="PF01431">
    <property type="entry name" value="Peptidase_M13"/>
    <property type="match status" value="1"/>
</dbReference>
<organism evidence="3 4">
    <name type="scientific">Strongyloides papillosus</name>
    <name type="common">Intestinal threadworm</name>
    <dbReference type="NCBI Taxonomy" id="174720"/>
    <lineage>
        <taxon>Eukaryota</taxon>
        <taxon>Metazoa</taxon>
        <taxon>Ecdysozoa</taxon>
        <taxon>Nematoda</taxon>
        <taxon>Chromadorea</taxon>
        <taxon>Rhabditida</taxon>
        <taxon>Tylenchina</taxon>
        <taxon>Panagrolaimomorpha</taxon>
        <taxon>Strongyloidoidea</taxon>
        <taxon>Strongyloididae</taxon>
        <taxon>Strongyloides</taxon>
    </lineage>
</organism>
<dbReference type="Gene3D" id="3.40.390.10">
    <property type="entry name" value="Collagenase (Catalytic Domain)"/>
    <property type="match status" value="1"/>
</dbReference>
<evidence type="ECO:0000313" key="3">
    <source>
        <dbReference type="Proteomes" id="UP000046392"/>
    </source>
</evidence>